<evidence type="ECO:0000256" key="1">
    <source>
        <dbReference type="SAM" id="SignalP"/>
    </source>
</evidence>
<accession>B9Z5X6</accession>
<dbReference type="EMBL" id="ACIS01000007">
    <property type="protein sequence ID" value="EEG07973.1"/>
    <property type="molecule type" value="Genomic_DNA"/>
</dbReference>
<dbReference type="Proteomes" id="UP000003165">
    <property type="component" value="Unassembled WGS sequence"/>
</dbReference>
<keyword evidence="1" id="KW-0732">Signal</keyword>
<comment type="caution">
    <text evidence="2">The sequence shown here is derived from an EMBL/GenBank/DDBJ whole genome shotgun (WGS) entry which is preliminary data.</text>
</comment>
<name>B9Z5X6_9NEIS</name>
<proteinExistence type="predicted"/>
<dbReference type="AlphaFoldDB" id="B9Z5X6"/>
<gene>
    <name evidence="2" type="ORF">FuraDRAFT_2761</name>
</gene>
<dbReference type="RefSeq" id="WP_008954781.1">
    <property type="nucleotide sequence ID" value="NZ_ACIS01000007.1"/>
</dbReference>
<sequence precursor="true">MPLSRRPLQLLCRLLLALWVFACAAGALEGCLAEQPLAAGPAVLNADPSDAPAPAPASHHAACQSWCASLGSATSASQPAPAAPLATPVLLLWLLLPMILPPLCRHGRASRPRQAAWPATSPPSFLLLLFQRFNQ</sequence>
<reference evidence="2 3" key="1">
    <citation type="submission" date="2009-02" db="EMBL/GenBank/DDBJ databases">
        <title>Sequencing of the draft genome and assembly of Lutiella nitroferrum 2002.</title>
        <authorList>
            <consortium name="US DOE Joint Genome Institute (JGI-PGF)"/>
            <person name="Lucas S."/>
            <person name="Copeland A."/>
            <person name="Lapidus A."/>
            <person name="Glavina del Rio T."/>
            <person name="Tice H."/>
            <person name="Bruce D."/>
            <person name="Goodwin L."/>
            <person name="Pitluck S."/>
            <person name="Larimer F."/>
            <person name="Land M.L."/>
            <person name="Hauser L."/>
            <person name="Coates J.D."/>
        </authorList>
    </citation>
    <scope>NUCLEOTIDE SEQUENCE [LARGE SCALE GENOMIC DNA]</scope>
    <source>
        <strain evidence="2 3">2002</strain>
    </source>
</reference>
<feature type="chain" id="PRO_5002895230" evidence="1">
    <location>
        <begin position="25"/>
        <end position="135"/>
    </location>
</feature>
<protein>
    <submittedName>
        <fullName evidence="2">Uncharacterized protein</fullName>
    </submittedName>
</protein>
<feature type="signal peptide" evidence="1">
    <location>
        <begin position="1"/>
        <end position="24"/>
    </location>
</feature>
<organism evidence="2 3">
    <name type="scientific">Pseudogulbenkiania ferrooxidans 2002</name>
    <dbReference type="NCBI Taxonomy" id="279714"/>
    <lineage>
        <taxon>Bacteria</taxon>
        <taxon>Pseudomonadati</taxon>
        <taxon>Pseudomonadota</taxon>
        <taxon>Betaproteobacteria</taxon>
        <taxon>Neisseriales</taxon>
        <taxon>Chromobacteriaceae</taxon>
        <taxon>Pseudogulbenkiania</taxon>
    </lineage>
</organism>
<keyword evidence="3" id="KW-1185">Reference proteome</keyword>
<evidence type="ECO:0000313" key="3">
    <source>
        <dbReference type="Proteomes" id="UP000003165"/>
    </source>
</evidence>
<evidence type="ECO:0000313" key="2">
    <source>
        <dbReference type="EMBL" id="EEG07973.1"/>
    </source>
</evidence>